<evidence type="ECO:0000313" key="15">
    <source>
        <dbReference type="Proteomes" id="UP001642360"/>
    </source>
</evidence>
<organism evidence="14 15">
    <name type="scientific">Ilex paraguariensis</name>
    <name type="common">yerba mate</name>
    <dbReference type="NCBI Taxonomy" id="185542"/>
    <lineage>
        <taxon>Eukaryota</taxon>
        <taxon>Viridiplantae</taxon>
        <taxon>Streptophyta</taxon>
        <taxon>Embryophyta</taxon>
        <taxon>Tracheophyta</taxon>
        <taxon>Spermatophyta</taxon>
        <taxon>Magnoliopsida</taxon>
        <taxon>eudicotyledons</taxon>
        <taxon>Gunneridae</taxon>
        <taxon>Pentapetalae</taxon>
        <taxon>asterids</taxon>
        <taxon>campanulids</taxon>
        <taxon>Aquifoliales</taxon>
        <taxon>Aquifoliaceae</taxon>
        <taxon>Ilex</taxon>
    </lineage>
</organism>
<feature type="domain" description="DUF7599" evidence="10">
    <location>
        <begin position="199"/>
        <end position="273"/>
    </location>
</feature>
<dbReference type="Pfam" id="PF24658">
    <property type="entry name" value="DUF7647"/>
    <property type="match status" value="1"/>
</dbReference>
<comment type="caution">
    <text evidence="14">The sequence shown here is derived from an EMBL/GenBank/DDBJ whole genome shotgun (WGS) entry which is preliminary data.</text>
</comment>
<dbReference type="InterPro" id="IPR056063">
    <property type="entry name" value="DUF7646"/>
</dbReference>
<dbReference type="Pfam" id="PF04182">
    <property type="entry name" value="B-block_TFIIIC"/>
    <property type="match status" value="1"/>
</dbReference>
<dbReference type="PANTHER" id="PTHR15180">
    <property type="entry name" value="GENERAL TRANSCRIPTION FACTOR 3C POLYPEPTIDE 1"/>
    <property type="match status" value="1"/>
</dbReference>
<dbReference type="InterPro" id="IPR035625">
    <property type="entry name" value="Tfc3-like_eWH"/>
</dbReference>
<dbReference type="InterPro" id="IPR056428">
    <property type="entry name" value="WH_GTF3C1"/>
</dbReference>
<proteinExistence type="predicted"/>
<evidence type="ECO:0000256" key="3">
    <source>
        <dbReference type="ARBA" id="ARBA00023125"/>
    </source>
</evidence>
<feature type="domain" description="DUF7646" evidence="12">
    <location>
        <begin position="291"/>
        <end position="374"/>
    </location>
</feature>
<feature type="region of interest" description="Disordered" evidence="6">
    <location>
        <begin position="959"/>
        <end position="1045"/>
    </location>
</feature>
<evidence type="ECO:0000259" key="10">
    <source>
        <dbReference type="Pfam" id="PF24538"/>
    </source>
</evidence>
<feature type="domain" description="DUF7647" evidence="13">
    <location>
        <begin position="705"/>
        <end position="884"/>
    </location>
</feature>
<dbReference type="Gene3D" id="1.10.10.10">
    <property type="entry name" value="Winged helix-like DNA-binding domain superfamily/Winged helix DNA-binding domain"/>
    <property type="match status" value="1"/>
</dbReference>
<dbReference type="InterPro" id="IPR044210">
    <property type="entry name" value="Tfc3-like"/>
</dbReference>
<dbReference type="InterPro" id="IPR056020">
    <property type="entry name" value="DUF7599"/>
</dbReference>
<dbReference type="GO" id="GO:0005634">
    <property type="term" value="C:nucleus"/>
    <property type="evidence" value="ECO:0007669"/>
    <property type="project" value="UniProtKB-SubCell"/>
</dbReference>
<dbReference type="PANTHER" id="PTHR15180:SF1">
    <property type="entry name" value="GENERAL TRANSCRIPTION FACTOR 3C POLYPEPTIDE 1"/>
    <property type="match status" value="1"/>
</dbReference>
<feature type="region of interest" description="Disordered" evidence="6">
    <location>
        <begin position="1"/>
        <end position="20"/>
    </location>
</feature>
<feature type="domain" description="B-block binding subunit of TFIIIC" evidence="7">
    <location>
        <begin position="73"/>
        <end position="155"/>
    </location>
</feature>
<dbReference type="GO" id="GO:0003677">
    <property type="term" value="F:DNA binding"/>
    <property type="evidence" value="ECO:0007669"/>
    <property type="project" value="UniProtKB-KW"/>
</dbReference>
<evidence type="ECO:0000256" key="2">
    <source>
        <dbReference type="ARBA" id="ARBA00022553"/>
    </source>
</evidence>
<protein>
    <recommendedName>
        <fullName evidence="16">B-block binding subunit of TFIIIC domain-containing protein</fullName>
    </recommendedName>
</protein>
<feature type="compositionally biased region" description="Basic and acidic residues" evidence="6">
    <location>
        <begin position="990"/>
        <end position="1000"/>
    </location>
</feature>
<feature type="compositionally biased region" description="Acidic residues" evidence="6">
    <location>
        <begin position="1035"/>
        <end position="1044"/>
    </location>
</feature>
<dbReference type="CDD" id="cd16169">
    <property type="entry name" value="Tau138_eWH"/>
    <property type="match status" value="1"/>
</dbReference>
<evidence type="ECO:0000256" key="5">
    <source>
        <dbReference type="ARBA" id="ARBA00023242"/>
    </source>
</evidence>
<dbReference type="Pfam" id="PF24657">
    <property type="entry name" value="DUF7646"/>
    <property type="match status" value="1"/>
</dbReference>
<accession>A0ABC8UFV3</accession>
<dbReference type="InterPro" id="IPR056064">
    <property type="entry name" value="DUF7647"/>
</dbReference>
<gene>
    <name evidence="14" type="ORF">ILEXP_LOCUS49842</name>
</gene>
<feature type="domain" description="DUF7645" evidence="11">
    <location>
        <begin position="885"/>
        <end position="945"/>
    </location>
</feature>
<dbReference type="InterPro" id="IPR056062">
    <property type="entry name" value="DUF7645"/>
</dbReference>
<dbReference type="Proteomes" id="UP001642360">
    <property type="component" value="Unassembled WGS sequence"/>
</dbReference>
<evidence type="ECO:0000259" key="7">
    <source>
        <dbReference type="Pfam" id="PF04182"/>
    </source>
</evidence>
<comment type="subcellular location">
    <subcellularLocation>
        <location evidence="1">Nucleus</location>
    </subcellularLocation>
</comment>
<dbReference type="SUPFAM" id="SSF46785">
    <property type="entry name" value="Winged helix' DNA-binding domain"/>
    <property type="match status" value="1"/>
</dbReference>
<dbReference type="Pfam" id="PF24655">
    <property type="entry name" value="DUF7645"/>
    <property type="match status" value="1"/>
</dbReference>
<name>A0ABC8UFV3_9AQUA</name>
<feature type="compositionally biased region" description="Basic and acidic residues" evidence="6">
    <location>
        <begin position="1020"/>
        <end position="1034"/>
    </location>
</feature>
<dbReference type="EMBL" id="CAUOFW020007613">
    <property type="protein sequence ID" value="CAK9179892.1"/>
    <property type="molecule type" value="Genomic_DNA"/>
</dbReference>
<keyword evidence="2" id="KW-0597">Phosphoprotein</keyword>
<evidence type="ECO:0000256" key="6">
    <source>
        <dbReference type="SAM" id="MobiDB-lite"/>
    </source>
</evidence>
<dbReference type="Pfam" id="PF23704">
    <property type="entry name" value="WHD_GTF3C1_N"/>
    <property type="match status" value="1"/>
</dbReference>
<sequence>MPQREKGAMDQPPQHSGPSIWIPRRVSYNHQDPSIQSIEESEKLNLKIVAAEHLRNSFVGIYDIKASDASISQPQRRALERLAIARTNGITQSELAKEFGMKGNNIFYVLRNLECRGLIVRQSTIVKKKEACNEREPKNSSIVATNMLHLYRYAKHLGTQQRLEITKEDKTLENDNAEGSAVSVDGVAEECIKEDVHVKDYLPALKAICDKLEKADGKILSETLVIKELLGIEPGEMLKDARVVEEFYAKVNKREVSCLRLLKEFSPKSFEPKTPGCGYDDLDTEQLAKMGKRGQITEQLVELPIEYQIYDMIDAEGSKGLTITEVCKRLRINNKRYYTRLLNMFSRFGMHLQAESLNRGVAYRVWTSNNFNPDAPNVLLDKTEPVFNDKGVGNSPTGDPEVQEMPTQSIEEVDYSTPKGETRVSGDNVNIEIEAEITHGHGSPLVGDGNNMLLCPRSPETFANELGDIVPDTELQTVNTTTVSDIVPSETSPPSLLTPRRRRSYQRYPCLTLGAASALREQRILEMLQGEKFIIKAELHRHLESLEKEKHTMMDRKTLDRSLNKLQQEGHCKCIRVSVPVVTNCGRSRTMDVVLHPSVNNVSPELLGQIHERLRSFEMQVRGQGFSRLKKSQSIPVLHGVQRISRSVKLDVQSERSEAMRVNGFVFAKMVRTKLLHIFLWGWLCSLPGWDDALSSGEHGDDLKNPHRTCKLFDLDLAIKAMPLELFLQVVGSTQNFDDMIEKCRTGLCLSNLPLQEFKHILDTQATGRLSYLIDILRRLKLIRLVSSGDSEDAVKVQHATLTHALELKPYIEEPVTVVDQSSDFISLDLRPQIRHDFVLSSRNAVHEYWNTLEYCYAAANSRAALHSFPGSAVHEVFLFRSWASVRVMTADQRAELLKCIVNDGPNKKLSFKECEKIAKDLNLTLEQVLRVYYDKRQKRLTRLQGVFNAKGKGFDRQERTHALSSLKRKRSSEGKSLKHVNSDTVDGQSGERRHSKFSDTDGQVAEEQNFFTSSVGNEDNLKRHQVDDHKELEEPGSDEEDEGDHSFIRKCALSRLKPMHQRKFSWTEKADRQLVIEYVRHRAALGANFHRADWASLSNLPAPPDSCKRRMSLLNRDVRFRKTVMRLCNMLSERYANYLDKYQIKKLKHGDCRVMLRDCFTGEDFNKNSECLEQNQEFDSEERWDDFDSKNLKVALDEVLRYKRIAKLDTLEGVRSVSEEQSDLNRIAEIHEPKERTSVSSTAPTFDVQICGGRSKLSGRRSSWRRLPRKYIKVLNEGTGASERAHVSLAVSNAAELFKLIFLSNSTAPEYIKVLNEGTGASEQAHVSLAVSNAAELFKLIFLSNSTAPEVPNLLAETLRRYSEHDLFAAFNYLRDKKIMVGGSGSSPFVLSQHFLQRISSSTFPSNTGKRATQFASWLYEREKDLMEEGIDLTADLQCGDVLHMCALISSGELVITPYLPDDGIGEAEDSRTLKRKSDNLEVHIGDKAKRLKPLLAGEGEITSRREKGFPGIRVSLSRATISRANALEFFKDGNIHFADFRFGENDQVGATSGVNIGTNSSSSDYMEEILDSGNTIPTKLAPSESLWEAMTCYAEHLVSLPSDEERGSPFYPEIFKTVYSAIQKAGDQGLNMVEISQVLSMQGKKVSEVIVEVLEAFGRALKVLLLII</sequence>
<evidence type="ECO:0000313" key="14">
    <source>
        <dbReference type="EMBL" id="CAK9179892.1"/>
    </source>
</evidence>
<feature type="domain" description="GTF3C1 extended winged-helix" evidence="9">
    <location>
        <begin position="516"/>
        <end position="622"/>
    </location>
</feature>
<dbReference type="Pfam" id="PF24538">
    <property type="entry name" value="DUF7599"/>
    <property type="match status" value="1"/>
</dbReference>
<evidence type="ECO:0008006" key="16">
    <source>
        <dbReference type="Google" id="ProtNLM"/>
    </source>
</evidence>
<evidence type="ECO:0000259" key="9">
    <source>
        <dbReference type="Pfam" id="PF24101"/>
    </source>
</evidence>
<evidence type="ECO:0000259" key="8">
    <source>
        <dbReference type="Pfam" id="PF23704"/>
    </source>
</evidence>
<feature type="domain" description="General transcription factor 3C polypeptide 1 winged-helix" evidence="8">
    <location>
        <begin position="26"/>
        <end position="62"/>
    </location>
</feature>
<dbReference type="InterPro" id="IPR007309">
    <property type="entry name" value="TFIIIC_Bblock-bd"/>
</dbReference>
<keyword evidence="5" id="KW-0539">Nucleus</keyword>
<evidence type="ECO:0000256" key="1">
    <source>
        <dbReference type="ARBA" id="ARBA00004123"/>
    </source>
</evidence>
<dbReference type="InterPro" id="IPR056467">
    <property type="entry name" value="eWH_GTF3C1"/>
</dbReference>
<evidence type="ECO:0000259" key="11">
    <source>
        <dbReference type="Pfam" id="PF24655"/>
    </source>
</evidence>
<dbReference type="InterPro" id="IPR036390">
    <property type="entry name" value="WH_DNA-bd_sf"/>
</dbReference>
<reference evidence="14 15" key="1">
    <citation type="submission" date="2024-02" db="EMBL/GenBank/DDBJ databases">
        <authorList>
            <person name="Vignale AGUSTIN F."/>
            <person name="Sosa J E."/>
            <person name="Modenutti C."/>
        </authorList>
    </citation>
    <scope>NUCLEOTIDE SEQUENCE [LARGE SCALE GENOMIC DNA]</scope>
</reference>
<evidence type="ECO:0000256" key="4">
    <source>
        <dbReference type="ARBA" id="ARBA00023163"/>
    </source>
</evidence>
<keyword evidence="3" id="KW-0238">DNA-binding</keyword>
<evidence type="ECO:0000259" key="13">
    <source>
        <dbReference type="Pfam" id="PF24658"/>
    </source>
</evidence>
<keyword evidence="15" id="KW-1185">Reference proteome</keyword>
<dbReference type="Pfam" id="PF24101">
    <property type="entry name" value="WHD_GTF3C1"/>
    <property type="match status" value="1"/>
</dbReference>
<evidence type="ECO:0000259" key="12">
    <source>
        <dbReference type="Pfam" id="PF24657"/>
    </source>
</evidence>
<dbReference type="InterPro" id="IPR036388">
    <property type="entry name" value="WH-like_DNA-bd_sf"/>
</dbReference>
<keyword evidence="4" id="KW-0804">Transcription</keyword>